<name>A0ACB9S4V0_9MYRT</name>
<sequence length="275" mass="30270">MTLGGLLALGYTVVVSYKRASTCIVVGNISLSLETIDNLGETFLVLRGTNRKAVGTEAVRIGITGPWITKSYLEMILERKGVPRLRNFIIQPKVDFDIGISTVAGLQNLGYHAVAYIEASAFIYQDGKILIEVDHLQDVTTPYLQIKGVNKEAVAAAGSALKLDGSYPTKSYLQIILERLPAGCCWKNTVRSGFDLIKWRYKGSSSSSETSHSRDVTPLEGIIEDVQKLERWHAINTLLWTFLISALIGYSLYHVDDISISEASSTTTSSFMLIE</sequence>
<proteinExistence type="predicted"/>
<reference evidence="2" key="1">
    <citation type="journal article" date="2023" name="Front. Plant Sci.">
        <title>Chromosomal-level genome assembly of Melastoma candidum provides insights into trichome evolution.</title>
        <authorList>
            <person name="Zhong Y."/>
            <person name="Wu W."/>
            <person name="Sun C."/>
            <person name="Zou P."/>
            <person name="Liu Y."/>
            <person name="Dai S."/>
            <person name="Zhou R."/>
        </authorList>
    </citation>
    <scope>NUCLEOTIDE SEQUENCE [LARGE SCALE GENOMIC DNA]</scope>
</reference>
<evidence type="ECO:0000313" key="1">
    <source>
        <dbReference type="EMBL" id="KAI4386491.1"/>
    </source>
</evidence>
<dbReference type="EMBL" id="CM042881">
    <property type="protein sequence ID" value="KAI4386491.1"/>
    <property type="molecule type" value="Genomic_DNA"/>
</dbReference>
<gene>
    <name evidence="1" type="ORF">MLD38_004421</name>
</gene>
<evidence type="ECO:0000313" key="2">
    <source>
        <dbReference type="Proteomes" id="UP001057402"/>
    </source>
</evidence>
<comment type="caution">
    <text evidence="1">The sequence shown here is derived from an EMBL/GenBank/DDBJ whole genome shotgun (WGS) entry which is preliminary data.</text>
</comment>
<protein>
    <submittedName>
        <fullName evidence="1">Uncharacterized protein</fullName>
    </submittedName>
</protein>
<organism evidence="1 2">
    <name type="scientific">Melastoma candidum</name>
    <dbReference type="NCBI Taxonomy" id="119954"/>
    <lineage>
        <taxon>Eukaryota</taxon>
        <taxon>Viridiplantae</taxon>
        <taxon>Streptophyta</taxon>
        <taxon>Embryophyta</taxon>
        <taxon>Tracheophyta</taxon>
        <taxon>Spermatophyta</taxon>
        <taxon>Magnoliopsida</taxon>
        <taxon>eudicotyledons</taxon>
        <taxon>Gunneridae</taxon>
        <taxon>Pentapetalae</taxon>
        <taxon>rosids</taxon>
        <taxon>malvids</taxon>
        <taxon>Myrtales</taxon>
        <taxon>Melastomataceae</taxon>
        <taxon>Melastomatoideae</taxon>
        <taxon>Melastomateae</taxon>
        <taxon>Melastoma</taxon>
    </lineage>
</organism>
<keyword evidence="2" id="KW-1185">Reference proteome</keyword>
<accession>A0ACB9S4V0</accession>
<dbReference type="Proteomes" id="UP001057402">
    <property type="component" value="Chromosome 2"/>
</dbReference>